<keyword evidence="2" id="KW-0472">Membrane</keyword>
<dbReference type="InterPro" id="IPR007111">
    <property type="entry name" value="NACHT_NTPase"/>
</dbReference>
<dbReference type="Gene3D" id="3.90.1580.10">
    <property type="entry name" value="paralog of FGE (formylglycine-generating enzyme)"/>
    <property type="match status" value="1"/>
</dbReference>
<feature type="compositionally biased region" description="Polar residues" evidence="1">
    <location>
        <begin position="87"/>
        <end position="100"/>
    </location>
</feature>
<evidence type="ECO:0000313" key="4">
    <source>
        <dbReference type="EMBL" id="VAW42763.1"/>
    </source>
</evidence>
<keyword evidence="2" id="KW-0812">Transmembrane</keyword>
<dbReference type="PROSITE" id="PS50837">
    <property type="entry name" value="NACHT"/>
    <property type="match status" value="1"/>
</dbReference>
<dbReference type="AlphaFoldDB" id="A0A3B0VRM4"/>
<feature type="domain" description="NACHT" evidence="3">
    <location>
        <begin position="203"/>
        <end position="349"/>
    </location>
</feature>
<feature type="transmembrane region" description="Helical" evidence="2">
    <location>
        <begin position="30"/>
        <end position="48"/>
    </location>
</feature>
<dbReference type="Pfam" id="PF05729">
    <property type="entry name" value="NACHT"/>
    <property type="match status" value="1"/>
</dbReference>
<evidence type="ECO:0000259" key="3">
    <source>
        <dbReference type="PROSITE" id="PS50837"/>
    </source>
</evidence>
<name>A0A3B0VRM4_9ZZZZ</name>
<organism evidence="4">
    <name type="scientific">hydrothermal vent metagenome</name>
    <dbReference type="NCBI Taxonomy" id="652676"/>
    <lineage>
        <taxon>unclassified sequences</taxon>
        <taxon>metagenomes</taxon>
        <taxon>ecological metagenomes</taxon>
    </lineage>
</organism>
<feature type="transmembrane region" description="Helical" evidence="2">
    <location>
        <begin position="54"/>
        <end position="72"/>
    </location>
</feature>
<evidence type="ECO:0000256" key="2">
    <source>
        <dbReference type="SAM" id="Phobius"/>
    </source>
</evidence>
<gene>
    <name evidence="4" type="ORF">MNBD_CHLOROFLEXI01-4149</name>
</gene>
<proteinExistence type="predicted"/>
<protein>
    <recommendedName>
        <fullName evidence="3">NACHT domain-containing protein</fullName>
    </recommendedName>
</protein>
<dbReference type="SUPFAM" id="SSF56436">
    <property type="entry name" value="C-type lectin-like"/>
    <property type="match status" value="1"/>
</dbReference>
<dbReference type="SUPFAM" id="SSF52540">
    <property type="entry name" value="P-loop containing nucleoside triphosphate hydrolases"/>
    <property type="match status" value="1"/>
</dbReference>
<keyword evidence="2" id="KW-1133">Transmembrane helix</keyword>
<dbReference type="Pfam" id="PF03781">
    <property type="entry name" value="FGE-sulfatase"/>
    <property type="match status" value="2"/>
</dbReference>
<feature type="region of interest" description="Disordered" evidence="1">
    <location>
        <begin position="87"/>
        <end position="116"/>
    </location>
</feature>
<feature type="non-terminal residue" evidence="4">
    <location>
        <position position="955"/>
    </location>
</feature>
<accession>A0A3B0VRM4</accession>
<dbReference type="InterPro" id="IPR051043">
    <property type="entry name" value="Sulfatase_Mod_Factor_Kinase"/>
</dbReference>
<dbReference type="GO" id="GO:0120147">
    <property type="term" value="F:formylglycine-generating oxidase activity"/>
    <property type="evidence" value="ECO:0007669"/>
    <property type="project" value="TreeGrafter"/>
</dbReference>
<sequence length="955" mass="107635">MNPQDPQNPADANKSTTNALIEAFTKLPPLLSYGGLILVAGIVILSLTDVLPVQLLWTPLVALAAFLIYTFINRWFDLQEKKVDAQPTSPLANSTTPTASQPEPKPEQKAAEEAPDAAEWQRRYLKHLIKLCGYPPSMALIDIKEAGFGSEKLALEKIFTVLDVPHQQHLRQDIHHLSEKELRSMTEKQRESALAALSRKENDRLVILGAPGSGKSTLVNYLTLCLAGDHLGSERINQDQLRQLGWELSRLRLWPVRVILREYAARGLTKKQSVWQFIAAELSRETVKLARFLPHLKKRLQQEGAILLLDGLDEVDKASQIRQQLKNNIELFARNFPKVRVVVTSRPYAYGSGWELDGFQVTRLLPFSEEQIKAFIAQWYTVMGQQDGTLGPEKAESYQKGLISQVKRNRNLAELAQHPLLLTMMVYIHRGREGGALPQRREKLYELSVELLLDLWRRSKSVTGQQTQTLAEVLGMDFDLVKKALAEVAFMAHRDQKDQEQTADIPGALLAGILYKHARKSDGVGVEQLIEYVRDRAGLLEAHGRNADDSDDVYRFPHRTFQEYLAGQHLLWQRFPYDLAKLVREDPGRWRECLLLAAASEKDRPSLVWLLVAALCEEDAAASTLDNKTALWGAFLAGQTLLETELTEINDAQLTSEQSSRQRIWQWQKQIINKGLLPPRERALAGEALAALGDDRLGVLRCDAMQFCTVPAGPFWLGSWQKGNTGSWYEGLNKPYWLGQLPITTAQFREFVADSGFEPSFRQESLSGTGNLPVAWVNWYDALAFCDWLDARWRAAGWLPEDYRLTLPSEVEWEKAARGGREIPLQPQIVAAPNLADSLTNLPPLQENPLPQRSYPWGDDSEEEEVTPEQAIYRANNKSAGIGGRCVVGGFPEGRSPVGCLDLSGQVWEWTRSLYDKKPPYQQSKEYETMSPSNKEDMVLRGGSFYNNQNGCSVR</sequence>
<evidence type="ECO:0000256" key="1">
    <source>
        <dbReference type="SAM" id="MobiDB-lite"/>
    </source>
</evidence>
<reference evidence="4" key="1">
    <citation type="submission" date="2018-06" db="EMBL/GenBank/DDBJ databases">
        <authorList>
            <person name="Zhirakovskaya E."/>
        </authorList>
    </citation>
    <scope>NUCLEOTIDE SEQUENCE</scope>
</reference>
<dbReference type="InterPro" id="IPR016187">
    <property type="entry name" value="CTDL_fold"/>
</dbReference>
<dbReference type="PANTHER" id="PTHR23150">
    <property type="entry name" value="SULFATASE MODIFYING FACTOR 1, 2"/>
    <property type="match status" value="1"/>
</dbReference>
<dbReference type="InterPro" id="IPR005532">
    <property type="entry name" value="SUMF_dom"/>
</dbReference>
<dbReference type="InterPro" id="IPR042095">
    <property type="entry name" value="SUMF_sf"/>
</dbReference>
<dbReference type="PANTHER" id="PTHR23150:SF19">
    <property type="entry name" value="FORMYLGLYCINE-GENERATING ENZYME"/>
    <property type="match status" value="1"/>
</dbReference>
<dbReference type="EMBL" id="UOEU01000951">
    <property type="protein sequence ID" value="VAW42763.1"/>
    <property type="molecule type" value="Genomic_DNA"/>
</dbReference>
<dbReference type="Gene3D" id="3.40.50.300">
    <property type="entry name" value="P-loop containing nucleotide triphosphate hydrolases"/>
    <property type="match status" value="1"/>
</dbReference>
<dbReference type="InterPro" id="IPR027417">
    <property type="entry name" value="P-loop_NTPase"/>
</dbReference>